<dbReference type="InterPro" id="IPR011010">
    <property type="entry name" value="DNA_brk_join_enz"/>
</dbReference>
<dbReference type="EMBL" id="RDOM01000807">
    <property type="protein sequence ID" value="MBF4275044.1"/>
    <property type="molecule type" value="Genomic_DNA"/>
</dbReference>
<dbReference type="InterPro" id="IPR024965">
    <property type="entry name" value="Putative_integrase"/>
</dbReference>
<evidence type="ECO:0008006" key="4">
    <source>
        <dbReference type="Google" id="ProtNLM"/>
    </source>
</evidence>
<keyword evidence="1" id="KW-0233">DNA recombination</keyword>
<gene>
    <name evidence="2" type="ORF">EAY07_24160</name>
</gene>
<dbReference type="Gene3D" id="1.10.443.10">
    <property type="entry name" value="Intergrase catalytic core"/>
    <property type="match status" value="1"/>
</dbReference>
<dbReference type="SUPFAM" id="SSF56349">
    <property type="entry name" value="DNA breaking-rejoining enzymes"/>
    <property type="match status" value="1"/>
</dbReference>
<accession>A0ABD4KX47</accession>
<sequence>MNEIQNLIIEDDYAFPKKAFSFSYVHLTNHETGEYEHNVFCPSVANLLYFMLWIPIRKIQAQLLDSGEGDDFIYDFDLEKFVKNENKIGNEKRQEGLLQTLPSGVLGITDVLGLHITTNKTSDDGYDIPWVCDELLASLKNQYQWLRKYSPYPELRGKDSLGKLLTEESIMTDKTFYCLFRDPSQQRSDDQSKTVATHIITKAWGLLCNEAEKRINRKLPETHRKISLTKEGSPTESRYDIHTLRVSGITDLLDKGVPLGIVQKFVAGHKTYMMTLHYDNPSHAKVREYLEAARTKDSNVSDFEFIESEIDQVIEQFVTNQAYANNKYTAFDALKKNAGIVSIKLSGICPGASCEEGGLDPYKKIGVPVPVGDRGPSCPQCRFWITGPMFLLGQVVEGNQLIRKIKKKVIAIDKIRESIIDAEDN</sequence>
<dbReference type="Pfam" id="PF13009">
    <property type="entry name" value="Integrase_2"/>
    <property type="match status" value="1"/>
</dbReference>
<dbReference type="Proteomes" id="UP000722957">
    <property type="component" value="Unassembled WGS sequence"/>
</dbReference>
<feature type="non-terminal residue" evidence="2">
    <location>
        <position position="425"/>
    </location>
</feature>
<dbReference type="GO" id="GO:0006310">
    <property type="term" value="P:DNA recombination"/>
    <property type="evidence" value="ECO:0007669"/>
    <property type="project" value="UniProtKB-KW"/>
</dbReference>
<reference evidence="2 3" key="1">
    <citation type="journal article" date="2021" name="PeerJ">
        <title>Analysis of 44 Vibrio anguillarum genomes reveals high genetic diversity.</title>
        <authorList>
            <person name="Hansen M.J."/>
            <person name="Dalsgaard I."/>
        </authorList>
    </citation>
    <scope>NUCLEOTIDE SEQUENCE [LARGE SCALE GENOMIC DNA]</scope>
    <source>
        <strain evidence="2 3">17-16730-2A</strain>
    </source>
</reference>
<evidence type="ECO:0000313" key="2">
    <source>
        <dbReference type="EMBL" id="MBF4275044.1"/>
    </source>
</evidence>
<proteinExistence type="predicted"/>
<organism evidence="2 3">
    <name type="scientific">Vibrio anguillarum</name>
    <name type="common">Listonella anguillarum</name>
    <dbReference type="NCBI Taxonomy" id="55601"/>
    <lineage>
        <taxon>Bacteria</taxon>
        <taxon>Pseudomonadati</taxon>
        <taxon>Pseudomonadota</taxon>
        <taxon>Gammaproteobacteria</taxon>
        <taxon>Vibrionales</taxon>
        <taxon>Vibrionaceae</taxon>
        <taxon>Vibrio</taxon>
    </lineage>
</organism>
<name>A0ABD4KX47_VIBAN</name>
<dbReference type="InterPro" id="IPR013762">
    <property type="entry name" value="Integrase-like_cat_sf"/>
</dbReference>
<dbReference type="AlphaFoldDB" id="A0ABD4KX47"/>
<comment type="caution">
    <text evidence="2">The sequence shown here is derived from an EMBL/GenBank/DDBJ whole genome shotgun (WGS) entry which is preliminary data.</text>
</comment>
<evidence type="ECO:0000256" key="1">
    <source>
        <dbReference type="ARBA" id="ARBA00023172"/>
    </source>
</evidence>
<protein>
    <recommendedName>
        <fullName evidence="4">Tyr recombinase domain-containing protein</fullName>
    </recommendedName>
</protein>
<evidence type="ECO:0000313" key="3">
    <source>
        <dbReference type="Proteomes" id="UP000722957"/>
    </source>
</evidence>